<evidence type="ECO:0000313" key="8">
    <source>
        <dbReference type="Proteomes" id="UP000190897"/>
    </source>
</evidence>
<evidence type="ECO:0000259" key="6">
    <source>
        <dbReference type="PROSITE" id="PS51007"/>
    </source>
</evidence>
<keyword evidence="5" id="KW-1133">Transmembrane helix</keyword>
<proteinExistence type="predicted"/>
<dbReference type="PROSITE" id="PS51007">
    <property type="entry name" value="CYTC"/>
    <property type="match status" value="1"/>
</dbReference>
<name>A0A1T5EAS3_9BACT</name>
<evidence type="ECO:0000256" key="4">
    <source>
        <dbReference type="PROSITE-ProRule" id="PRU00433"/>
    </source>
</evidence>
<reference evidence="8" key="1">
    <citation type="submission" date="2017-02" db="EMBL/GenBank/DDBJ databases">
        <authorList>
            <person name="Varghese N."/>
            <person name="Submissions S."/>
        </authorList>
    </citation>
    <scope>NUCLEOTIDE SEQUENCE [LARGE SCALE GENOMIC DNA]</scope>
    <source>
        <strain evidence="8">DSM 22270</strain>
    </source>
</reference>
<evidence type="ECO:0000256" key="1">
    <source>
        <dbReference type="ARBA" id="ARBA00022617"/>
    </source>
</evidence>
<dbReference type="PANTHER" id="PTHR35008:SF8">
    <property type="entry name" value="ALCOHOL DEHYDROGENASE CYTOCHROME C SUBUNIT"/>
    <property type="match status" value="1"/>
</dbReference>
<accession>A0A1T5EAS3</accession>
<evidence type="ECO:0000256" key="5">
    <source>
        <dbReference type="SAM" id="Phobius"/>
    </source>
</evidence>
<dbReference type="Pfam" id="PF00034">
    <property type="entry name" value="Cytochrom_C"/>
    <property type="match status" value="1"/>
</dbReference>
<dbReference type="GO" id="GO:0020037">
    <property type="term" value="F:heme binding"/>
    <property type="evidence" value="ECO:0007669"/>
    <property type="project" value="InterPro"/>
</dbReference>
<keyword evidence="5" id="KW-0812">Transmembrane</keyword>
<keyword evidence="5" id="KW-0472">Membrane</keyword>
<dbReference type="STRING" id="651661.SAMN05660293_02288"/>
<dbReference type="InterPro" id="IPR009056">
    <property type="entry name" value="Cyt_c-like_dom"/>
</dbReference>
<dbReference type="Proteomes" id="UP000190897">
    <property type="component" value="Unassembled WGS sequence"/>
</dbReference>
<dbReference type="GO" id="GO:0046872">
    <property type="term" value="F:metal ion binding"/>
    <property type="evidence" value="ECO:0007669"/>
    <property type="project" value="UniProtKB-KW"/>
</dbReference>
<dbReference type="PANTHER" id="PTHR35008">
    <property type="entry name" value="BLL4482 PROTEIN-RELATED"/>
    <property type="match status" value="1"/>
</dbReference>
<protein>
    <submittedName>
        <fullName evidence="7">Cytochrome c, mono-and diheme variants</fullName>
    </submittedName>
</protein>
<dbReference type="Gene3D" id="1.10.760.10">
    <property type="entry name" value="Cytochrome c-like domain"/>
    <property type="match status" value="2"/>
</dbReference>
<feature type="transmembrane region" description="Helical" evidence="5">
    <location>
        <begin position="12"/>
        <end position="30"/>
    </location>
</feature>
<keyword evidence="3 4" id="KW-0408">Iron</keyword>
<dbReference type="GO" id="GO:0009055">
    <property type="term" value="F:electron transfer activity"/>
    <property type="evidence" value="ECO:0007669"/>
    <property type="project" value="InterPro"/>
</dbReference>
<feature type="domain" description="Cytochrome c" evidence="6">
    <location>
        <begin position="48"/>
        <end position="157"/>
    </location>
</feature>
<dbReference type="RefSeq" id="WP_170916631.1">
    <property type="nucleotide sequence ID" value="NZ_FUZA01000002.1"/>
</dbReference>
<dbReference type="SUPFAM" id="SSF46626">
    <property type="entry name" value="Cytochrome c"/>
    <property type="match status" value="2"/>
</dbReference>
<evidence type="ECO:0000256" key="3">
    <source>
        <dbReference type="ARBA" id="ARBA00023004"/>
    </source>
</evidence>
<sequence>MKKKLKTVSKILGAIAIIVSVFLIYVQISYKKQFKVPATGIRASKDSAVVARGKYLVMGPGHCWNCHAPDGETNLQSGSKVGMIGGKEFKLPFGTVYSPNITADTVTGIGGFSDEMLAQAIRYSVRHDKTALVPFMSYNGMSDNDIQAVISYLRTTRPVRHKVKETTINIIGKAVVRFVLKPVFSEPAPKPFIQPDTTSEYGSYLATSVGNCVGCHTQRDKNTGEFAGSKFAGGYQISVSDGTFTTPNLTPDSATGAIVKWKAADFVQRFKTGAVYPRTPMPWKSFQTFTDNDLKALYYYFNSLQPVSNKVTVFQQKVRD</sequence>
<keyword evidence="8" id="KW-1185">Reference proteome</keyword>
<dbReference type="EMBL" id="FUZA01000002">
    <property type="protein sequence ID" value="SKB81132.1"/>
    <property type="molecule type" value="Genomic_DNA"/>
</dbReference>
<evidence type="ECO:0000256" key="2">
    <source>
        <dbReference type="ARBA" id="ARBA00022723"/>
    </source>
</evidence>
<organism evidence="7 8">
    <name type="scientific">Dyadobacter psychrophilus</name>
    <dbReference type="NCBI Taxonomy" id="651661"/>
    <lineage>
        <taxon>Bacteria</taxon>
        <taxon>Pseudomonadati</taxon>
        <taxon>Bacteroidota</taxon>
        <taxon>Cytophagia</taxon>
        <taxon>Cytophagales</taxon>
        <taxon>Spirosomataceae</taxon>
        <taxon>Dyadobacter</taxon>
    </lineage>
</organism>
<dbReference type="InterPro" id="IPR051459">
    <property type="entry name" value="Cytochrome_c-type_DH"/>
</dbReference>
<dbReference type="AlphaFoldDB" id="A0A1T5EAS3"/>
<gene>
    <name evidence="7" type="ORF">SAMN05660293_02288</name>
</gene>
<evidence type="ECO:0000313" key="7">
    <source>
        <dbReference type="EMBL" id="SKB81132.1"/>
    </source>
</evidence>
<dbReference type="InterPro" id="IPR036909">
    <property type="entry name" value="Cyt_c-like_dom_sf"/>
</dbReference>
<keyword evidence="2 4" id="KW-0479">Metal-binding</keyword>
<keyword evidence="1 4" id="KW-0349">Heme</keyword>